<dbReference type="SUPFAM" id="SSF55021">
    <property type="entry name" value="ACT-like"/>
    <property type="match status" value="1"/>
</dbReference>
<dbReference type="OrthoDB" id="9803078at2"/>
<dbReference type="InterPro" id="IPR050990">
    <property type="entry name" value="UPF0237/GcvR_regulator"/>
</dbReference>
<organism evidence="3 4">
    <name type="scientific">Thermovenabulum gondwanense</name>
    <dbReference type="NCBI Taxonomy" id="520767"/>
    <lineage>
        <taxon>Bacteria</taxon>
        <taxon>Bacillati</taxon>
        <taxon>Bacillota</taxon>
        <taxon>Clostridia</taxon>
        <taxon>Thermosediminibacterales</taxon>
        <taxon>Thermosediminibacteraceae</taxon>
        <taxon>Thermovenabulum</taxon>
    </lineage>
</organism>
<dbReference type="Proteomes" id="UP000075737">
    <property type="component" value="Unassembled WGS sequence"/>
</dbReference>
<evidence type="ECO:0000259" key="2">
    <source>
        <dbReference type="PROSITE" id="PS51671"/>
    </source>
</evidence>
<dbReference type="HAMAP" id="MF_01054">
    <property type="entry name" value="UPF0237"/>
    <property type="match status" value="1"/>
</dbReference>
<dbReference type="AlphaFoldDB" id="A0A162N1Z7"/>
<sequence length="149" mass="16403">MEILVTLDTVKNYGENKIIKLPPGTLVTKEASIYAAAHGLKIYIGDEPLEAPTPFNGTLAQKAVISVIGEDRIGIIAGISEVLASNNINILDITQTSIEGLFTMIMVVDISKSVVSFEELKKLLAERGNFLSVRVDAQREEVFRYMHRI</sequence>
<feature type="domain" description="ACT" evidence="2">
    <location>
        <begin position="64"/>
        <end position="138"/>
    </location>
</feature>
<accession>A0A162N1Z7</accession>
<dbReference type="Gene3D" id="3.30.70.260">
    <property type="match status" value="1"/>
</dbReference>
<dbReference type="InterPro" id="IPR045865">
    <property type="entry name" value="ACT-like_dom_sf"/>
</dbReference>
<keyword evidence="4" id="KW-1185">Reference proteome</keyword>
<dbReference type="NCBIfam" id="NF001220">
    <property type="entry name" value="PRK00194.1"/>
    <property type="match status" value="1"/>
</dbReference>
<dbReference type="PROSITE" id="PS51671">
    <property type="entry name" value="ACT"/>
    <property type="match status" value="1"/>
</dbReference>
<dbReference type="EMBL" id="LOHZ01000015">
    <property type="protein sequence ID" value="KYO68688.1"/>
    <property type="molecule type" value="Genomic_DNA"/>
</dbReference>
<protein>
    <recommendedName>
        <fullName evidence="1">UPF0237 protein ATZ99_01970</fullName>
    </recommendedName>
</protein>
<gene>
    <name evidence="3" type="ORF">ATZ99_01970</name>
</gene>
<dbReference type="Pfam" id="PF13740">
    <property type="entry name" value="ACT_6"/>
    <property type="match status" value="1"/>
</dbReference>
<dbReference type="CDD" id="cd04872">
    <property type="entry name" value="ACT_1ZPV"/>
    <property type="match status" value="1"/>
</dbReference>
<reference evidence="3 4" key="1">
    <citation type="submission" date="2015-12" db="EMBL/GenBank/DDBJ databases">
        <title>Draft genome of Thermovenabulum gondwanense isolated from a red thermophilic microbial mat colonisisng an outflow channel of a bore well.</title>
        <authorList>
            <person name="Patel B.K."/>
        </authorList>
    </citation>
    <scope>NUCLEOTIDE SEQUENCE [LARGE SCALE GENOMIC DNA]</scope>
    <source>
        <strain evidence="3 4">R270</strain>
    </source>
</reference>
<evidence type="ECO:0000313" key="3">
    <source>
        <dbReference type="EMBL" id="KYO68688.1"/>
    </source>
</evidence>
<evidence type="ECO:0000256" key="1">
    <source>
        <dbReference type="HAMAP-Rule" id="MF_01054"/>
    </source>
</evidence>
<dbReference type="InterPro" id="IPR022986">
    <property type="entry name" value="UPF0237_ACT"/>
</dbReference>
<evidence type="ECO:0000313" key="4">
    <source>
        <dbReference type="Proteomes" id="UP000075737"/>
    </source>
</evidence>
<name>A0A162N1Z7_9FIRM</name>
<dbReference type="PANTHER" id="PTHR34875">
    <property type="entry name" value="UPF0237 PROTEIN MJ1558"/>
    <property type="match status" value="1"/>
</dbReference>
<dbReference type="PANTHER" id="PTHR34875:SF6">
    <property type="entry name" value="UPF0237 PROTEIN MJ1558"/>
    <property type="match status" value="1"/>
</dbReference>
<proteinExistence type="inferred from homology"/>
<comment type="caution">
    <text evidence="3">The sequence shown here is derived from an EMBL/GenBank/DDBJ whole genome shotgun (WGS) entry which is preliminary data.</text>
</comment>
<dbReference type="InterPro" id="IPR002912">
    <property type="entry name" value="ACT_dom"/>
</dbReference>
<comment type="similarity">
    <text evidence="1">Belongs to the UPF0237 family.</text>
</comment>
<dbReference type="STRING" id="520767.ATZ99_01970"/>